<dbReference type="EMBL" id="CP103423">
    <property type="protein sequence ID" value="UWD34563.1"/>
    <property type="molecule type" value="Genomic_DNA"/>
</dbReference>
<dbReference type="PANTHER" id="PTHR34701">
    <property type="entry name" value="TRANSCRIPTIONAL REGULATOR MRAZ"/>
    <property type="match status" value="1"/>
</dbReference>
<proteinExistence type="inferred from homology"/>
<dbReference type="HAMAP" id="MF_01008">
    <property type="entry name" value="MraZ"/>
    <property type="match status" value="1"/>
</dbReference>
<accession>A0ABY5TV67</accession>
<gene>
    <name evidence="7 9" type="primary">mraZ</name>
    <name evidence="9" type="ORF">NX772_01910</name>
</gene>
<reference evidence="9" key="1">
    <citation type="submission" date="2022-08" db="EMBL/GenBank/DDBJ databases">
        <title>Complete genome sequence of Mycoplasma molare type strain H 542.</title>
        <authorList>
            <person name="Spergser J."/>
        </authorList>
    </citation>
    <scope>NUCLEOTIDE SEQUENCE</scope>
    <source>
        <strain evidence="9">H 542</strain>
    </source>
</reference>
<evidence type="ECO:0000256" key="3">
    <source>
        <dbReference type="ARBA" id="ARBA00022737"/>
    </source>
</evidence>
<dbReference type="SMART" id="SM00966">
    <property type="entry name" value="SpoVT_AbrB"/>
    <property type="match status" value="2"/>
</dbReference>
<dbReference type="InterPro" id="IPR035644">
    <property type="entry name" value="MraZ_C"/>
</dbReference>
<dbReference type="CDD" id="cd16320">
    <property type="entry name" value="MraZ_N"/>
    <property type="match status" value="1"/>
</dbReference>
<keyword evidence="10" id="KW-1185">Reference proteome</keyword>
<dbReference type="Pfam" id="PF02381">
    <property type="entry name" value="MraZ"/>
    <property type="match status" value="2"/>
</dbReference>
<dbReference type="InterPro" id="IPR007159">
    <property type="entry name" value="SpoVT-AbrB_dom"/>
</dbReference>
<dbReference type="InterPro" id="IPR035642">
    <property type="entry name" value="MraZ_N"/>
</dbReference>
<protein>
    <recommendedName>
        <fullName evidence="1 7">Transcriptional regulator MraZ</fullName>
    </recommendedName>
</protein>
<evidence type="ECO:0000256" key="7">
    <source>
        <dbReference type="HAMAP-Rule" id="MF_01008"/>
    </source>
</evidence>
<organism evidence="9 10">
    <name type="scientific">Mesomycoplasma molare</name>
    <dbReference type="NCBI Taxonomy" id="171288"/>
    <lineage>
        <taxon>Bacteria</taxon>
        <taxon>Bacillati</taxon>
        <taxon>Mycoplasmatota</taxon>
        <taxon>Mycoplasmoidales</taxon>
        <taxon>Metamycoplasmataceae</taxon>
        <taxon>Mesomycoplasma</taxon>
    </lineage>
</organism>
<dbReference type="RefSeq" id="WP_027123289.1">
    <property type="nucleotide sequence ID" value="NZ_CP103423.1"/>
</dbReference>
<evidence type="ECO:0000256" key="1">
    <source>
        <dbReference type="ARBA" id="ARBA00013860"/>
    </source>
</evidence>
<dbReference type="PANTHER" id="PTHR34701:SF1">
    <property type="entry name" value="TRANSCRIPTIONAL REGULATOR MRAZ"/>
    <property type="match status" value="1"/>
</dbReference>
<comment type="similarity">
    <text evidence="7">Belongs to the MraZ family.</text>
</comment>
<keyword evidence="4 7" id="KW-0805">Transcription regulation</keyword>
<name>A0ABY5TV67_9BACT</name>
<keyword evidence="2 7" id="KW-0963">Cytoplasm</keyword>
<evidence type="ECO:0000313" key="10">
    <source>
        <dbReference type="Proteomes" id="UP001058364"/>
    </source>
</evidence>
<evidence type="ECO:0000256" key="2">
    <source>
        <dbReference type="ARBA" id="ARBA00022490"/>
    </source>
</evidence>
<dbReference type="InterPro" id="IPR037914">
    <property type="entry name" value="SpoVT-AbrB_sf"/>
</dbReference>
<dbReference type="NCBIfam" id="TIGR00242">
    <property type="entry name" value="division/cell wall cluster transcriptional repressor MraZ"/>
    <property type="match status" value="1"/>
</dbReference>
<evidence type="ECO:0000256" key="6">
    <source>
        <dbReference type="ARBA" id="ARBA00023163"/>
    </source>
</evidence>
<dbReference type="Gene3D" id="3.40.1550.20">
    <property type="entry name" value="Transcriptional regulator MraZ domain"/>
    <property type="match status" value="1"/>
</dbReference>
<keyword evidence="6 7" id="KW-0804">Transcription</keyword>
<sequence length="146" mass="17239">MFGSHQKSIDEKNRIVIPSNFREELGEVFYISLGLDKIIEIRSKSEFDILRDKLKKNNSLNKDFREFTRFFFGNTIEATFDKSGRVVIPKNLLLQSAIEKDIYLIGVGEKLEIWPKDRYEKQQEKFQDDDEIEKLQIKLFESGVEL</sequence>
<evidence type="ECO:0000259" key="8">
    <source>
        <dbReference type="PROSITE" id="PS51740"/>
    </source>
</evidence>
<comment type="subunit">
    <text evidence="7">Forms oligomers.</text>
</comment>
<keyword evidence="3" id="KW-0677">Repeat</keyword>
<dbReference type="InterPro" id="IPR020603">
    <property type="entry name" value="MraZ_dom"/>
</dbReference>
<evidence type="ECO:0000256" key="5">
    <source>
        <dbReference type="ARBA" id="ARBA00023125"/>
    </source>
</evidence>
<feature type="domain" description="SpoVT-AbrB" evidence="8">
    <location>
        <begin position="75"/>
        <end position="118"/>
    </location>
</feature>
<feature type="domain" description="SpoVT-AbrB" evidence="8">
    <location>
        <begin position="4"/>
        <end position="46"/>
    </location>
</feature>
<comment type="subcellular location">
    <subcellularLocation>
        <location evidence="7">Cytoplasm</location>
        <location evidence="7">Nucleoid</location>
    </subcellularLocation>
</comment>
<dbReference type="CDD" id="cd16321">
    <property type="entry name" value="MraZ_C"/>
    <property type="match status" value="1"/>
</dbReference>
<dbReference type="PROSITE" id="PS51740">
    <property type="entry name" value="SPOVT_ABRB"/>
    <property type="match status" value="2"/>
</dbReference>
<dbReference type="InterPro" id="IPR003444">
    <property type="entry name" value="MraZ"/>
</dbReference>
<dbReference type="Proteomes" id="UP001058364">
    <property type="component" value="Chromosome"/>
</dbReference>
<evidence type="ECO:0000256" key="4">
    <source>
        <dbReference type="ARBA" id="ARBA00023015"/>
    </source>
</evidence>
<keyword evidence="5 7" id="KW-0238">DNA-binding</keyword>
<dbReference type="SUPFAM" id="SSF89447">
    <property type="entry name" value="AbrB/MazE/MraZ-like"/>
    <property type="match status" value="1"/>
</dbReference>
<evidence type="ECO:0000313" key="9">
    <source>
        <dbReference type="EMBL" id="UWD34563.1"/>
    </source>
</evidence>
<dbReference type="InterPro" id="IPR038619">
    <property type="entry name" value="MraZ_sf"/>
</dbReference>